<accession>A0A813GNW4</accession>
<evidence type="ECO:0000313" key="2">
    <source>
        <dbReference type="Proteomes" id="UP000654075"/>
    </source>
</evidence>
<comment type="caution">
    <text evidence="1">The sequence shown here is derived from an EMBL/GenBank/DDBJ whole genome shotgun (WGS) entry which is preliminary data.</text>
</comment>
<gene>
    <name evidence="1" type="ORF">PGLA1383_LOCUS43664</name>
</gene>
<dbReference type="Proteomes" id="UP000654075">
    <property type="component" value="Unassembled WGS sequence"/>
</dbReference>
<name>A0A813GNW4_POLGL</name>
<organism evidence="1 2">
    <name type="scientific">Polarella glacialis</name>
    <name type="common">Dinoflagellate</name>
    <dbReference type="NCBI Taxonomy" id="89957"/>
    <lineage>
        <taxon>Eukaryota</taxon>
        <taxon>Sar</taxon>
        <taxon>Alveolata</taxon>
        <taxon>Dinophyceae</taxon>
        <taxon>Suessiales</taxon>
        <taxon>Suessiaceae</taxon>
        <taxon>Polarella</taxon>
    </lineage>
</organism>
<protein>
    <submittedName>
        <fullName evidence="1">Uncharacterized protein</fullName>
    </submittedName>
</protein>
<proteinExistence type="predicted"/>
<dbReference type="AlphaFoldDB" id="A0A813GNW4"/>
<sequence>MSTACGMSSGLRFASLRPSDACWLQSSEFEALLLQQLLAEPWLPAAAAETEPADRHV</sequence>
<dbReference type="EMBL" id="CAJNNV010029031">
    <property type="protein sequence ID" value="CAE8626771.1"/>
    <property type="molecule type" value="Genomic_DNA"/>
</dbReference>
<reference evidence="1" key="1">
    <citation type="submission" date="2021-02" db="EMBL/GenBank/DDBJ databases">
        <authorList>
            <person name="Dougan E. K."/>
            <person name="Rhodes N."/>
            <person name="Thang M."/>
            <person name="Chan C."/>
        </authorList>
    </citation>
    <scope>NUCLEOTIDE SEQUENCE</scope>
</reference>
<keyword evidence="2" id="KW-1185">Reference proteome</keyword>
<evidence type="ECO:0000313" key="1">
    <source>
        <dbReference type="EMBL" id="CAE8626771.1"/>
    </source>
</evidence>